<comment type="caution">
    <text evidence="2">The sequence shown here is derived from an EMBL/GenBank/DDBJ whole genome shotgun (WGS) entry which is preliminary data.</text>
</comment>
<reference evidence="2 3" key="1">
    <citation type="submission" date="2024-01" db="EMBL/GenBank/DDBJ databases">
        <title>The genomes of 5 underutilized Papilionoideae crops provide insights into root nodulation and disease resistance.</title>
        <authorList>
            <person name="Yuan L."/>
        </authorList>
    </citation>
    <scope>NUCLEOTIDE SEQUENCE [LARGE SCALE GENOMIC DNA]</scope>
    <source>
        <strain evidence="2">LY-2023</strain>
        <tissue evidence="2">Leaf</tissue>
    </source>
</reference>
<protein>
    <recommendedName>
        <fullName evidence="4">Arabinogalactan peptide 23-like</fullName>
    </recommendedName>
</protein>
<dbReference type="PANTHER" id="PTHR34672">
    <property type="entry name" value="POLLEN-SPECIFIC ARABINOGALACTA PROTEIN BAN102"/>
    <property type="match status" value="1"/>
</dbReference>
<keyword evidence="1" id="KW-0472">Membrane</keyword>
<sequence length="71" mass="7275">MEMKKAASVILFAIASISTIMAHGGHDEHKAPAAAPASAPAPSPTLKGGAAALYPFLGVSLLSFVAYYLQF</sequence>
<keyword evidence="1" id="KW-0812">Transmembrane</keyword>
<accession>A0AAN9FD36</accession>
<dbReference type="PANTHER" id="PTHR34672:SF2">
    <property type="entry name" value="ARABINOGALACTAN PROTEIN 23"/>
    <property type="match status" value="1"/>
</dbReference>
<evidence type="ECO:0008006" key="4">
    <source>
        <dbReference type="Google" id="ProtNLM"/>
    </source>
</evidence>
<organism evidence="2 3">
    <name type="scientific">Clitoria ternatea</name>
    <name type="common">Butterfly pea</name>
    <dbReference type="NCBI Taxonomy" id="43366"/>
    <lineage>
        <taxon>Eukaryota</taxon>
        <taxon>Viridiplantae</taxon>
        <taxon>Streptophyta</taxon>
        <taxon>Embryophyta</taxon>
        <taxon>Tracheophyta</taxon>
        <taxon>Spermatophyta</taxon>
        <taxon>Magnoliopsida</taxon>
        <taxon>eudicotyledons</taxon>
        <taxon>Gunneridae</taxon>
        <taxon>Pentapetalae</taxon>
        <taxon>rosids</taxon>
        <taxon>fabids</taxon>
        <taxon>Fabales</taxon>
        <taxon>Fabaceae</taxon>
        <taxon>Papilionoideae</taxon>
        <taxon>50 kb inversion clade</taxon>
        <taxon>NPAAA clade</taxon>
        <taxon>indigoferoid/millettioid clade</taxon>
        <taxon>Phaseoleae</taxon>
        <taxon>Clitoria</taxon>
    </lineage>
</organism>
<evidence type="ECO:0000313" key="3">
    <source>
        <dbReference type="Proteomes" id="UP001359559"/>
    </source>
</evidence>
<proteinExistence type="predicted"/>
<feature type="transmembrane region" description="Helical" evidence="1">
    <location>
        <begin position="46"/>
        <end position="69"/>
    </location>
</feature>
<gene>
    <name evidence="2" type="ORF">RJT34_27620</name>
</gene>
<dbReference type="EMBL" id="JAYKXN010000007">
    <property type="protein sequence ID" value="KAK7271588.1"/>
    <property type="molecule type" value="Genomic_DNA"/>
</dbReference>
<keyword evidence="1" id="KW-1133">Transmembrane helix</keyword>
<dbReference type="AlphaFoldDB" id="A0AAN9FD36"/>
<evidence type="ECO:0000313" key="2">
    <source>
        <dbReference type="EMBL" id="KAK7271588.1"/>
    </source>
</evidence>
<evidence type="ECO:0000256" key="1">
    <source>
        <dbReference type="SAM" id="Phobius"/>
    </source>
</evidence>
<dbReference type="InterPro" id="IPR044702">
    <property type="entry name" value="AGP23/40"/>
</dbReference>
<keyword evidence="3" id="KW-1185">Reference proteome</keyword>
<dbReference type="Proteomes" id="UP001359559">
    <property type="component" value="Unassembled WGS sequence"/>
</dbReference>
<name>A0AAN9FD36_CLITE</name>